<comment type="caution">
    <text evidence="1">The sequence shown here is derived from an EMBL/GenBank/DDBJ whole genome shotgun (WGS) entry which is preliminary data.</text>
</comment>
<evidence type="ECO:0000313" key="1">
    <source>
        <dbReference type="EMBL" id="RKK07321.1"/>
    </source>
</evidence>
<organism evidence="1 2">
    <name type="scientific">Fusarium oxysporum f. sp. cepae</name>
    <dbReference type="NCBI Taxonomy" id="396571"/>
    <lineage>
        <taxon>Eukaryota</taxon>
        <taxon>Fungi</taxon>
        <taxon>Dikarya</taxon>
        <taxon>Ascomycota</taxon>
        <taxon>Pezizomycotina</taxon>
        <taxon>Sordariomycetes</taxon>
        <taxon>Hypocreomycetidae</taxon>
        <taxon>Hypocreales</taxon>
        <taxon>Nectriaceae</taxon>
        <taxon>Fusarium</taxon>
        <taxon>Fusarium oxysporum species complex</taxon>
    </lineage>
</organism>
<name>A0A3L6MSJ3_FUSOX</name>
<sequence>MGIIGEGLATTIITLFRSNPALLFGPRPNNYSGLANSLPNSCWFKPFN</sequence>
<dbReference type="EMBL" id="MRCU01000017">
    <property type="protein sequence ID" value="RKK07321.1"/>
    <property type="molecule type" value="Genomic_DNA"/>
</dbReference>
<proteinExistence type="predicted"/>
<protein>
    <submittedName>
        <fullName evidence="1">Uncharacterized protein</fullName>
    </submittedName>
</protein>
<dbReference type="Proteomes" id="UP000270866">
    <property type="component" value="Unassembled WGS sequence"/>
</dbReference>
<dbReference type="AlphaFoldDB" id="A0A3L6MSJ3"/>
<accession>A0A3L6MSJ3</accession>
<gene>
    <name evidence="1" type="ORF">BFJ65_g18056</name>
</gene>
<reference evidence="1 2" key="1">
    <citation type="journal article" date="2018" name="Sci. Rep.">
        <title>Characterisation of pathogen-specific regions and novel effector candidates in Fusarium oxysporum f. sp. cepae.</title>
        <authorList>
            <person name="Armitage A.D."/>
            <person name="Taylor A."/>
            <person name="Sobczyk M.K."/>
            <person name="Baxter L."/>
            <person name="Greenfield B.P."/>
            <person name="Bates H.J."/>
            <person name="Wilson F."/>
            <person name="Jackson A.C."/>
            <person name="Ott S."/>
            <person name="Harrison R.J."/>
            <person name="Clarkson J.P."/>
        </authorList>
    </citation>
    <scope>NUCLEOTIDE SEQUENCE [LARGE SCALE GENOMIC DNA]</scope>
    <source>
        <strain evidence="1 2">FoC_Fus2</strain>
    </source>
</reference>
<evidence type="ECO:0000313" key="2">
    <source>
        <dbReference type="Proteomes" id="UP000270866"/>
    </source>
</evidence>